<evidence type="ECO:0000313" key="3">
    <source>
        <dbReference type="Proteomes" id="UP000008311"/>
    </source>
</evidence>
<feature type="region of interest" description="Disordered" evidence="1">
    <location>
        <begin position="40"/>
        <end position="59"/>
    </location>
</feature>
<feature type="region of interest" description="Disordered" evidence="1">
    <location>
        <begin position="9"/>
        <end position="34"/>
    </location>
</feature>
<evidence type="ECO:0000256" key="1">
    <source>
        <dbReference type="SAM" id="MobiDB-lite"/>
    </source>
</evidence>
<dbReference type="EMBL" id="EQ973816">
    <property type="protein sequence ID" value="EEF45071.1"/>
    <property type="molecule type" value="Genomic_DNA"/>
</dbReference>
<accession>B9RU59</accession>
<reference evidence="3" key="1">
    <citation type="journal article" date="2010" name="Nat. Biotechnol.">
        <title>Draft genome sequence of the oilseed species Ricinus communis.</title>
        <authorList>
            <person name="Chan A.P."/>
            <person name="Crabtree J."/>
            <person name="Zhao Q."/>
            <person name="Lorenzi H."/>
            <person name="Orvis J."/>
            <person name="Puiu D."/>
            <person name="Melake-Berhan A."/>
            <person name="Jones K.M."/>
            <person name="Redman J."/>
            <person name="Chen G."/>
            <person name="Cahoon E.B."/>
            <person name="Gedil M."/>
            <person name="Stanke M."/>
            <person name="Haas B.J."/>
            <person name="Wortman J.R."/>
            <person name="Fraser-Liggett C.M."/>
            <person name="Ravel J."/>
            <person name="Rabinowicz P.D."/>
        </authorList>
    </citation>
    <scope>NUCLEOTIDE SEQUENCE [LARGE SCALE GENOMIC DNA]</scope>
    <source>
        <strain evidence="3">cv. Hale</strain>
    </source>
</reference>
<name>B9RU59_RICCO</name>
<gene>
    <name evidence="2" type="ORF">RCOM_1632310</name>
</gene>
<proteinExistence type="predicted"/>
<protein>
    <submittedName>
        <fullName evidence="2">Uncharacterized protein</fullName>
    </submittedName>
</protein>
<sequence length="59" mass="6528">MEEIFDFIKNDSLMEGGDGSHGNLDAMNNEEGEDASISYVEEDAEDADSEKKNKVLSQE</sequence>
<organism evidence="2 3">
    <name type="scientific">Ricinus communis</name>
    <name type="common">Castor bean</name>
    <dbReference type="NCBI Taxonomy" id="3988"/>
    <lineage>
        <taxon>Eukaryota</taxon>
        <taxon>Viridiplantae</taxon>
        <taxon>Streptophyta</taxon>
        <taxon>Embryophyta</taxon>
        <taxon>Tracheophyta</taxon>
        <taxon>Spermatophyta</taxon>
        <taxon>Magnoliopsida</taxon>
        <taxon>eudicotyledons</taxon>
        <taxon>Gunneridae</taxon>
        <taxon>Pentapetalae</taxon>
        <taxon>rosids</taxon>
        <taxon>fabids</taxon>
        <taxon>Malpighiales</taxon>
        <taxon>Euphorbiaceae</taxon>
        <taxon>Acalyphoideae</taxon>
        <taxon>Acalypheae</taxon>
        <taxon>Ricinus</taxon>
    </lineage>
</organism>
<keyword evidence="3" id="KW-1185">Reference proteome</keyword>
<evidence type="ECO:0000313" key="2">
    <source>
        <dbReference type="EMBL" id="EEF45071.1"/>
    </source>
</evidence>
<dbReference type="Proteomes" id="UP000008311">
    <property type="component" value="Unassembled WGS sequence"/>
</dbReference>
<dbReference type="AlphaFoldDB" id="B9RU59"/>
<dbReference type="InParanoid" id="B9RU59"/>